<evidence type="ECO:0000259" key="5">
    <source>
        <dbReference type="Pfam" id="PF08240"/>
    </source>
</evidence>
<gene>
    <name evidence="6" type="ORF">PENARI_c034G04949</name>
</gene>
<keyword evidence="7" id="KW-1185">Reference proteome</keyword>
<dbReference type="InterPro" id="IPR011032">
    <property type="entry name" value="GroES-like_sf"/>
</dbReference>
<evidence type="ECO:0000313" key="7">
    <source>
        <dbReference type="Proteomes" id="UP000177622"/>
    </source>
</evidence>
<dbReference type="InterPro" id="IPR036291">
    <property type="entry name" value="NAD(P)-bd_dom_sf"/>
</dbReference>
<dbReference type="Gene3D" id="3.90.180.10">
    <property type="entry name" value="Medium-chain alcohol dehydrogenases, catalytic domain"/>
    <property type="match status" value="1"/>
</dbReference>
<evidence type="ECO:0000256" key="1">
    <source>
        <dbReference type="ARBA" id="ARBA00001947"/>
    </source>
</evidence>
<dbReference type="AlphaFoldDB" id="A0A1F5L518"/>
<dbReference type="Proteomes" id="UP000177622">
    <property type="component" value="Unassembled WGS sequence"/>
</dbReference>
<reference evidence="6 7" key="1">
    <citation type="journal article" date="2016" name="Sci. Rep.">
        <title>Penicillium arizonense, a new, genome sequenced fungal species, reveals a high chemical diversity in secreted metabolites.</title>
        <authorList>
            <person name="Grijseels S."/>
            <person name="Nielsen J.C."/>
            <person name="Randelovic M."/>
            <person name="Nielsen J."/>
            <person name="Nielsen K.F."/>
            <person name="Workman M."/>
            <person name="Frisvad J.C."/>
        </authorList>
    </citation>
    <scope>NUCLEOTIDE SEQUENCE [LARGE SCALE GENOMIC DNA]</scope>
    <source>
        <strain evidence="6 7">CBS 141311</strain>
    </source>
</reference>
<sequence>MLSHPTMNGICCPPNILGQEAIGIVEEVGPKVRTLKAGDRVIILPVIACGSCDYCQREEYSLCGNTNPSKEMKAEYCRVPNADLTCIRAPRGVDARKLLGLSNVITTAWHALELAEVQEGDVVGVWGCGPIGLAVQQLAMLRGAKKVYAMDRDSQRLRSAEDFGMTPVDVSLHQEVGEYLLSIQEEGLDRAIEASGFRSVQKPPHAAMRAIGLERDSGDTLEDIIKATRKGGNVALVGDFFFTTHDFPIGPMMQKALRVRGGQVCPQKYYPFLLDLVVQGKLDPSSMFTYEDVFENIAEEYHKFTRHEVPGRLKVCLVTSFGRREQNQESGDMNAAQES</sequence>
<dbReference type="EMBL" id="LXJU01000034">
    <property type="protein sequence ID" value="OGE48011.1"/>
    <property type="molecule type" value="Genomic_DNA"/>
</dbReference>
<dbReference type="OrthoDB" id="256333at2759"/>
<dbReference type="SUPFAM" id="SSF50129">
    <property type="entry name" value="GroES-like"/>
    <property type="match status" value="1"/>
</dbReference>
<dbReference type="STRING" id="1835702.A0A1F5L518"/>
<evidence type="ECO:0000256" key="2">
    <source>
        <dbReference type="ARBA" id="ARBA00022723"/>
    </source>
</evidence>
<dbReference type="Gene3D" id="3.40.50.720">
    <property type="entry name" value="NAD(P)-binding Rossmann-like Domain"/>
    <property type="match status" value="1"/>
</dbReference>
<feature type="domain" description="Alcohol dehydrogenase-like N-terminal" evidence="5">
    <location>
        <begin position="12"/>
        <end position="85"/>
    </location>
</feature>
<proteinExistence type="predicted"/>
<dbReference type="SUPFAM" id="SSF51735">
    <property type="entry name" value="NAD(P)-binding Rossmann-fold domains"/>
    <property type="match status" value="1"/>
</dbReference>
<dbReference type="InterPro" id="IPR013149">
    <property type="entry name" value="ADH-like_C"/>
</dbReference>
<dbReference type="Pfam" id="PF08240">
    <property type="entry name" value="ADH_N"/>
    <property type="match status" value="1"/>
</dbReference>
<evidence type="ECO:0000313" key="6">
    <source>
        <dbReference type="EMBL" id="OGE48011.1"/>
    </source>
</evidence>
<accession>A0A1F5L518</accession>
<feature type="domain" description="Alcohol dehydrogenase-like C-terminal" evidence="4">
    <location>
        <begin position="130"/>
        <end position="277"/>
    </location>
</feature>
<dbReference type="PANTHER" id="PTHR42813:SF1">
    <property type="entry name" value="DEHYDROGENASE, PUTATIVE (AFU_ORTHOLOGUE AFUA_5G03930)-RELATED"/>
    <property type="match status" value="1"/>
</dbReference>
<dbReference type="RefSeq" id="XP_022483467.1">
    <property type="nucleotide sequence ID" value="XM_022636706.1"/>
</dbReference>
<organism evidence="6 7">
    <name type="scientific">Penicillium arizonense</name>
    <dbReference type="NCBI Taxonomy" id="1835702"/>
    <lineage>
        <taxon>Eukaryota</taxon>
        <taxon>Fungi</taxon>
        <taxon>Dikarya</taxon>
        <taxon>Ascomycota</taxon>
        <taxon>Pezizomycotina</taxon>
        <taxon>Eurotiomycetes</taxon>
        <taxon>Eurotiomycetidae</taxon>
        <taxon>Eurotiales</taxon>
        <taxon>Aspergillaceae</taxon>
        <taxon>Penicillium</taxon>
    </lineage>
</organism>
<dbReference type="InterPro" id="IPR013154">
    <property type="entry name" value="ADH-like_N"/>
</dbReference>
<protein>
    <submittedName>
        <fullName evidence="6">Uncharacterized protein</fullName>
    </submittedName>
</protein>
<keyword evidence="3" id="KW-0862">Zinc</keyword>
<evidence type="ECO:0000256" key="3">
    <source>
        <dbReference type="ARBA" id="ARBA00022833"/>
    </source>
</evidence>
<comment type="caution">
    <text evidence="6">The sequence shown here is derived from an EMBL/GenBank/DDBJ whole genome shotgun (WGS) entry which is preliminary data.</text>
</comment>
<dbReference type="GeneID" id="34581440"/>
<evidence type="ECO:0000259" key="4">
    <source>
        <dbReference type="Pfam" id="PF00107"/>
    </source>
</evidence>
<dbReference type="GO" id="GO:0046872">
    <property type="term" value="F:metal ion binding"/>
    <property type="evidence" value="ECO:0007669"/>
    <property type="project" value="UniProtKB-KW"/>
</dbReference>
<dbReference type="Pfam" id="PF00107">
    <property type="entry name" value="ADH_zinc_N"/>
    <property type="match status" value="1"/>
</dbReference>
<dbReference type="PANTHER" id="PTHR42813">
    <property type="entry name" value="ZINC-TYPE ALCOHOL DEHYDROGENASE-LIKE"/>
    <property type="match status" value="1"/>
</dbReference>
<comment type="cofactor">
    <cofactor evidence="1">
        <name>Zn(2+)</name>
        <dbReference type="ChEBI" id="CHEBI:29105"/>
    </cofactor>
</comment>
<name>A0A1F5L518_PENAI</name>
<keyword evidence="2" id="KW-0479">Metal-binding</keyword>